<gene>
    <name evidence="3" type="ORF">BHM03_00029980</name>
</gene>
<reference evidence="3" key="1">
    <citation type="journal article" date="2018" name="Data Brief">
        <title>Genome sequence data from 17 accessions of Ensete ventricosum, a staple food crop for millions in Ethiopia.</title>
        <authorList>
            <person name="Yemataw Z."/>
            <person name="Muzemil S."/>
            <person name="Ambachew D."/>
            <person name="Tripathi L."/>
            <person name="Tesfaye K."/>
            <person name="Chala A."/>
            <person name="Farbos A."/>
            <person name="O'Neill P."/>
            <person name="Moore K."/>
            <person name="Grant M."/>
            <person name="Studholme D.J."/>
        </authorList>
    </citation>
    <scope>NUCLEOTIDE SEQUENCE [LARGE SCALE GENOMIC DNA]</scope>
    <source>
        <tissue evidence="3">Leaf</tissue>
    </source>
</reference>
<feature type="compositionally biased region" description="Polar residues" evidence="1">
    <location>
        <begin position="154"/>
        <end position="163"/>
    </location>
</feature>
<protein>
    <submittedName>
        <fullName evidence="3">Uncharacterized protein</fullName>
    </submittedName>
</protein>
<proteinExistence type="predicted"/>
<keyword evidence="2" id="KW-1133">Transmembrane helix</keyword>
<keyword evidence="2" id="KW-0812">Transmembrane</keyword>
<keyword evidence="2" id="KW-0472">Membrane</keyword>
<feature type="region of interest" description="Disordered" evidence="1">
    <location>
        <begin position="129"/>
        <end position="166"/>
    </location>
</feature>
<organism evidence="3">
    <name type="scientific">Ensete ventricosum</name>
    <name type="common">Abyssinian banana</name>
    <name type="synonym">Musa ensete</name>
    <dbReference type="NCBI Taxonomy" id="4639"/>
    <lineage>
        <taxon>Eukaryota</taxon>
        <taxon>Viridiplantae</taxon>
        <taxon>Streptophyta</taxon>
        <taxon>Embryophyta</taxon>
        <taxon>Tracheophyta</taxon>
        <taxon>Spermatophyta</taxon>
        <taxon>Magnoliopsida</taxon>
        <taxon>Liliopsida</taxon>
        <taxon>Zingiberales</taxon>
        <taxon>Musaceae</taxon>
        <taxon>Ensete</taxon>
    </lineage>
</organism>
<evidence type="ECO:0000313" key="3">
    <source>
        <dbReference type="EMBL" id="RZR73941.1"/>
    </source>
</evidence>
<sequence length="276" mass="30478">MFGPLQAMNGRGRRWPTLSLKLGDLFQPPVALGVLPVTYTEVAHDVAVEELTLVGSALHQSVVDVTVMIPTMIHPVAFTMRFVLLTVLAGTQFLGSQRRLLRYKSTRSPDAFSAHRDFFPTRAMYASSISSPSHHPSSFPARLPSRQAGPRLSNRPSSIQSGASRRRACGREYSGGGLVDQSMIVLRKRIHEMKMAESNYEAPSEWMDWEKRYYTSYHADVCEIMCLLQTLLMGTRPSVAIGMMAVLVLSVPTSAIFISFHLIAAVNSILAGTHLS</sequence>
<name>A0A444CRJ2_ENSVE</name>
<dbReference type="AlphaFoldDB" id="A0A444CRJ2"/>
<dbReference type="Proteomes" id="UP000290560">
    <property type="component" value="Unassembled WGS sequence"/>
</dbReference>
<dbReference type="EMBL" id="KV876062">
    <property type="protein sequence ID" value="RZR73941.1"/>
    <property type="molecule type" value="Genomic_DNA"/>
</dbReference>
<dbReference type="PANTHER" id="PTHR33782:SF5">
    <property type="entry name" value="MEDIATOR OF RNA POLYMERASE II TRANSCRIPTION SUBUNIT"/>
    <property type="match status" value="1"/>
</dbReference>
<evidence type="ECO:0000256" key="2">
    <source>
        <dbReference type="SAM" id="Phobius"/>
    </source>
</evidence>
<feature type="compositionally biased region" description="Low complexity" evidence="1">
    <location>
        <begin position="129"/>
        <end position="138"/>
    </location>
</feature>
<accession>A0A444CRJ2</accession>
<feature type="transmembrane region" description="Helical" evidence="2">
    <location>
        <begin position="239"/>
        <end position="266"/>
    </location>
</feature>
<dbReference type="PANTHER" id="PTHR33782">
    <property type="entry name" value="OS01G0121600 PROTEIN"/>
    <property type="match status" value="1"/>
</dbReference>
<evidence type="ECO:0000256" key="1">
    <source>
        <dbReference type="SAM" id="MobiDB-lite"/>
    </source>
</evidence>